<gene>
    <name evidence="2" type="ORF">DW007_15530</name>
    <name evidence="1" type="ORF">ERS852492_00976</name>
</gene>
<organism evidence="1 3">
    <name type="scientific">Lachnospira eligens</name>
    <dbReference type="NCBI Taxonomy" id="39485"/>
    <lineage>
        <taxon>Bacteria</taxon>
        <taxon>Bacillati</taxon>
        <taxon>Bacillota</taxon>
        <taxon>Clostridia</taxon>
        <taxon>Lachnospirales</taxon>
        <taxon>Lachnospiraceae</taxon>
        <taxon>Lachnospira</taxon>
    </lineage>
</organism>
<evidence type="ECO:0000313" key="3">
    <source>
        <dbReference type="Proteomes" id="UP000095780"/>
    </source>
</evidence>
<name>A0A174Z4M3_9FIRM</name>
<accession>A0A174Z4M3</accession>
<dbReference type="EMBL" id="QROY01000023">
    <property type="protein sequence ID" value="RHL64597.1"/>
    <property type="molecule type" value="Genomic_DNA"/>
</dbReference>
<dbReference type="AlphaFoldDB" id="A0A174Z4M3"/>
<evidence type="ECO:0000313" key="4">
    <source>
        <dbReference type="Proteomes" id="UP000285201"/>
    </source>
</evidence>
<evidence type="ECO:0000313" key="2">
    <source>
        <dbReference type="EMBL" id="RHL64597.1"/>
    </source>
</evidence>
<dbReference type="Proteomes" id="UP000095780">
    <property type="component" value="Unassembled WGS sequence"/>
</dbReference>
<proteinExistence type="predicted"/>
<dbReference type="EMBL" id="CZBV01000002">
    <property type="protein sequence ID" value="CUQ82345.1"/>
    <property type="molecule type" value="Genomic_DNA"/>
</dbReference>
<dbReference type="Proteomes" id="UP000285201">
    <property type="component" value="Unassembled WGS sequence"/>
</dbReference>
<reference evidence="1 3" key="1">
    <citation type="submission" date="2015-09" db="EMBL/GenBank/DDBJ databases">
        <authorList>
            <consortium name="Pathogen Informatics"/>
        </authorList>
    </citation>
    <scope>NUCLEOTIDE SEQUENCE [LARGE SCALE GENOMIC DNA]</scope>
    <source>
        <strain evidence="1 3">2789STDY5834878</strain>
    </source>
</reference>
<evidence type="ECO:0000313" key="1">
    <source>
        <dbReference type="EMBL" id="CUQ82345.1"/>
    </source>
</evidence>
<protein>
    <submittedName>
        <fullName evidence="1">Uncharacterized protein</fullName>
    </submittedName>
</protein>
<reference evidence="2 4" key="2">
    <citation type="submission" date="2018-08" db="EMBL/GenBank/DDBJ databases">
        <title>A genome reference for cultivated species of the human gut microbiota.</title>
        <authorList>
            <person name="Zou Y."/>
            <person name="Xue W."/>
            <person name="Luo G."/>
        </authorList>
    </citation>
    <scope>NUCLEOTIDE SEQUENCE [LARGE SCALE GENOMIC DNA]</scope>
    <source>
        <strain evidence="2 4">AF36-7BH</strain>
    </source>
</reference>
<sequence>MTDKILAKINTEYELFFMQMMSCTKELLYSRSREIETKKAITSFLRDEVKNNKDIKLIRMSTSINLLDEFYRYATDHEDISLDEAMKIYMKNYTD</sequence>
<dbReference type="RefSeq" id="WP_055286371.1">
    <property type="nucleotide sequence ID" value="NZ_CABIXW010000002.1"/>
</dbReference>